<dbReference type="EMBL" id="CP066744">
    <property type="protein sequence ID" value="QQK06987.1"/>
    <property type="molecule type" value="Genomic_DNA"/>
</dbReference>
<evidence type="ECO:0000313" key="1">
    <source>
        <dbReference type="EMBL" id="QQK06987.1"/>
    </source>
</evidence>
<accession>A0AC61MMU8</accession>
<proteinExistence type="predicted"/>
<keyword evidence="2" id="KW-1185">Reference proteome</keyword>
<protein>
    <submittedName>
        <fullName evidence="1">Carboxymuconolactone decarboxylase family protein</fullName>
    </submittedName>
</protein>
<sequence length="111" mass="11719">MSYSEKRKEGEANTALLGKNSPEVMGGFQELHKKIMETTAISVKEKELVALGISIAIRCEGCILAHVNAAKKAGVTLEEIYGVIEVAILMSGGPGTAYGGIAAAYAEEVYK</sequence>
<name>A0AC61MMU8_9FIRM</name>
<reference evidence="1 2" key="1">
    <citation type="journal article" date="2022" name="Int. J. Syst. Evol. Microbiol.">
        <title>Miniphocaeibacter halophilus sp. nov., an ammonium-tolerant acetate-producing bacterium isolated from a biogas system.</title>
        <authorList>
            <person name="Schnurer A."/>
            <person name="Singh A."/>
            <person name="Bi S."/>
            <person name="Qiao W."/>
            <person name="Westerholm M."/>
        </authorList>
    </citation>
    <scope>NUCLEOTIDE SEQUENCE [LARGE SCALE GENOMIC DNA]</scope>
    <source>
        <strain evidence="1 2">AMB_01</strain>
    </source>
</reference>
<evidence type="ECO:0000313" key="2">
    <source>
        <dbReference type="Proteomes" id="UP000595814"/>
    </source>
</evidence>
<dbReference type="Proteomes" id="UP000595814">
    <property type="component" value="Chromosome"/>
</dbReference>
<organism evidence="1 2">
    <name type="scientific">Miniphocaeibacter halophilus</name>
    <dbReference type="NCBI Taxonomy" id="2931922"/>
    <lineage>
        <taxon>Bacteria</taxon>
        <taxon>Bacillati</taxon>
        <taxon>Bacillota</taxon>
        <taxon>Tissierellia</taxon>
        <taxon>Tissierellales</taxon>
        <taxon>Peptoniphilaceae</taxon>
        <taxon>Miniphocaeibacter</taxon>
    </lineage>
</organism>
<gene>
    <name evidence="1" type="ORF">JFY71_06460</name>
</gene>